<feature type="domain" description="Sugar 3,4-ketoisomerase QdtA cupin" evidence="5">
    <location>
        <begin position="184"/>
        <end position="311"/>
    </location>
</feature>
<dbReference type="CDD" id="cd20292">
    <property type="entry name" value="cupin_QdtA-like"/>
    <property type="match status" value="1"/>
</dbReference>
<dbReference type="InterPro" id="IPR018357">
    <property type="entry name" value="Hexapep_transf_CS"/>
</dbReference>
<evidence type="ECO:0000256" key="2">
    <source>
        <dbReference type="ARBA" id="ARBA00022679"/>
    </source>
</evidence>
<dbReference type="InterPro" id="IPR011051">
    <property type="entry name" value="RmlC_Cupin_sf"/>
</dbReference>
<dbReference type="Pfam" id="PF05523">
    <property type="entry name" value="FdtA"/>
    <property type="match status" value="1"/>
</dbReference>
<dbReference type="Pfam" id="PF00132">
    <property type="entry name" value="Hexapep"/>
    <property type="match status" value="1"/>
</dbReference>
<dbReference type="GO" id="GO:0016853">
    <property type="term" value="F:isomerase activity"/>
    <property type="evidence" value="ECO:0007669"/>
    <property type="project" value="UniProtKB-KW"/>
</dbReference>
<comment type="caution">
    <text evidence="6">The sequence shown here is derived from an EMBL/GenBank/DDBJ whole genome shotgun (WGS) entry which is preliminary data.</text>
</comment>
<protein>
    <submittedName>
        <fullName evidence="6">Isomerase</fullName>
    </submittedName>
</protein>
<keyword evidence="4" id="KW-0012">Acyltransferase</keyword>
<accession>A0A848G629</accession>
<dbReference type="InterPro" id="IPR001451">
    <property type="entry name" value="Hexapep"/>
</dbReference>
<evidence type="ECO:0000256" key="1">
    <source>
        <dbReference type="ARBA" id="ARBA00007274"/>
    </source>
</evidence>
<dbReference type="Gene3D" id="2.160.10.10">
    <property type="entry name" value="Hexapeptide repeat proteins"/>
    <property type="match status" value="1"/>
</dbReference>
<gene>
    <name evidence="6" type="ORF">HHL15_08985</name>
</gene>
<proteinExistence type="inferred from homology"/>
<dbReference type="InterPro" id="IPR014710">
    <property type="entry name" value="RmlC-like_jellyroll"/>
</dbReference>
<keyword evidence="6" id="KW-0413">Isomerase</keyword>
<dbReference type="PROSITE" id="PS00101">
    <property type="entry name" value="HEXAPEP_TRANSFERASES"/>
    <property type="match status" value="1"/>
</dbReference>
<dbReference type="PANTHER" id="PTHR43300">
    <property type="entry name" value="ACETYLTRANSFERASE"/>
    <property type="match status" value="1"/>
</dbReference>
<evidence type="ECO:0000256" key="3">
    <source>
        <dbReference type="ARBA" id="ARBA00022737"/>
    </source>
</evidence>
<dbReference type="CDD" id="cd03358">
    <property type="entry name" value="LbH_WxcM_N_like"/>
    <property type="match status" value="1"/>
</dbReference>
<evidence type="ECO:0000313" key="6">
    <source>
        <dbReference type="EMBL" id="NML25873.1"/>
    </source>
</evidence>
<dbReference type="Gene3D" id="2.60.120.10">
    <property type="entry name" value="Jelly Rolls"/>
    <property type="match status" value="1"/>
</dbReference>
<comment type="similarity">
    <text evidence="1">Belongs to the transferase hexapeptide repeat family.</text>
</comment>
<evidence type="ECO:0000313" key="7">
    <source>
        <dbReference type="Proteomes" id="UP000580043"/>
    </source>
</evidence>
<dbReference type="Proteomes" id="UP000580043">
    <property type="component" value="Unassembled WGS sequence"/>
</dbReference>
<organism evidence="6 7">
    <name type="scientific">Zoogloea dura</name>
    <dbReference type="NCBI Taxonomy" id="2728840"/>
    <lineage>
        <taxon>Bacteria</taxon>
        <taxon>Pseudomonadati</taxon>
        <taxon>Pseudomonadota</taxon>
        <taxon>Betaproteobacteria</taxon>
        <taxon>Rhodocyclales</taxon>
        <taxon>Zoogloeaceae</taxon>
        <taxon>Zoogloea</taxon>
    </lineage>
</organism>
<dbReference type="RefSeq" id="WP_169145415.1">
    <property type="nucleotide sequence ID" value="NZ_JABBGA010000005.1"/>
</dbReference>
<dbReference type="SUPFAM" id="SSF51161">
    <property type="entry name" value="Trimeric LpxA-like enzymes"/>
    <property type="match status" value="1"/>
</dbReference>
<dbReference type="AlphaFoldDB" id="A0A848G629"/>
<reference evidence="6 7" key="1">
    <citation type="submission" date="2020-04" db="EMBL/GenBank/DDBJ databases">
        <title>Zoogloea sp. G-4-1-14 isolated from soil.</title>
        <authorList>
            <person name="Dahal R.H."/>
        </authorList>
    </citation>
    <scope>NUCLEOTIDE SEQUENCE [LARGE SCALE GENOMIC DNA]</scope>
    <source>
        <strain evidence="6 7">G-4-1-14</strain>
    </source>
</reference>
<dbReference type="SUPFAM" id="SSF51182">
    <property type="entry name" value="RmlC-like cupins"/>
    <property type="match status" value="1"/>
</dbReference>
<dbReference type="GO" id="GO:0016746">
    <property type="term" value="F:acyltransferase activity"/>
    <property type="evidence" value="ECO:0007669"/>
    <property type="project" value="UniProtKB-KW"/>
</dbReference>
<keyword evidence="3" id="KW-0677">Repeat</keyword>
<sequence length="319" mass="34643">MSSTPSGPSDVFIHEAALCESRQLGAGTRVWAFAHILPGARIGRDCNVCDHVFIENQVVVGDRVTIKCGVQLWDGLEVGDDVFIGPNATFCNDRMPRSKCYPEAYLPTRIQAGASIGANATVLPGLSIGRNAMVGAGAVVTRSVPPNAIVVGNPARIVGYVDTVDQAAAAAPLNTPVPAGQGGVQLFRMPLIKDMRGDLTVGEFGRSLPFTPLRYFMIMNVPSQEVRGEHAHKECEQFLVCVRGRCQVMTDDGQLRQEFTLDDPTLGLYLPPMTWGVQYRYSPDTMLLVFASHYYDADDYIRDYQLFLDAVAGRAAAGQ</sequence>
<keyword evidence="2" id="KW-0808">Transferase</keyword>
<dbReference type="PANTHER" id="PTHR43300:SF4">
    <property type="entry name" value="ACYL-[ACYL-CARRIER-PROTEIN]--UDP-N-ACETYLGLUCOSAMINE O-ACYLTRANSFERASE"/>
    <property type="match status" value="1"/>
</dbReference>
<dbReference type="InterPro" id="IPR008894">
    <property type="entry name" value="QdtA_cupin_dom"/>
</dbReference>
<dbReference type="InterPro" id="IPR011004">
    <property type="entry name" value="Trimer_LpxA-like_sf"/>
</dbReference>
<evidence type="ECO:0000259" key="5">
    <source>
        <dbReference type="Pfam" id="PF05523"/>
    </source>
</evidence>
<name>A0A848G629_9RHOO</name>
<dbReference type="InterPro" id="IPR050179">
    <property type="entry name" value="Trans_hexapeptide_repeat"/>
</dbReference>
<dbReference type="EMBL" id="JABBGA010000005">
    <property type="protein sequence ID" value="NML25873.1"/>
    <property type="molecule type" value="Genomic_DNA"/>
</dbReference>
<evidence type="ECO:0000256" key="4">
    <source>
        <dbReference type="ARBA" id="ARBA00023315"/>
    </source>
</evidence>
<keyword evidence="7" id="KW-1185">Reference proteome</keyword>